<sequence>MSGFTDRIRAAATAFHRAPTIEASDDEVIGVPEMLGAIGGALLDSSQATSDVEEILKRIADRYARPELRVFVLPTLILVEDPGTTPSQTSIFPANQSALRLDQADAVERLVRHSVRDRATPESVVSAIAQIRKDDSRFGPVLTVVGYTLLTIGFGLMLNPTVSALPIYVMLGVVVGTIVQVGNRVSTLSLILPAFTAFAVTLVISLLISPLVHDDVIRLVAPSLVSFLPGLTLTVAAVELTSGQMMAGASRLVFGIARLGLLVFGVFAGMSVAAAPASSGEAPVQLGAWAPWVGIAFVALGYYFFSAAPRRSLVWILYALVVAYSAQLLGNLVLGPELSGLVGALLVIPAVNLAGRLKGAPSKGIMLTCAYWLLVPGSMGFIGLSEAASGTAGATSTILQTFGSLIAIAIGMVLGAGLSRDATAFARGWHSLAKQDEELGRD</sequence>
<keyword evidence="2" id="KW-0472">Membrane</keyword>
<feature type="domain" description="Threonine/serine exporter-like N-terminal" evidence="3">
    <location>
        <begin position="36"/>
        <end position="272"/>
    </location>
</feature>
<evidence type="ECO:0000259" key="3">
    <source>
        <dbReference type="Pfam" id="PF06738"/>
    </source>
</evidence>
<feature type="transmembrane region" description="Helical" evidence="2">
    <location>
        <begin position="190"/>
        <end position="213"/>
    </location>
</feature>
<dbReference type="PANTHER" id="PTHR31082">
    <property type="entry name" value="PHEROMONE-REGULATED MEMBRANE PROTEIN 10"/>
    <property type="match status" value="1"/>
</dbReference>
<dbReference type="GO" id="GO:0022857">
    <property type="term" value="F:transmembrane transporter activity"/>
    <property type="evidence" value="ECO:0007669"/>
    <property type="project" value="InterPro"/>
</dbReference>
<dbReference type="Pfam" id="PF06738">
    <property type="entry name" value="ThrE"/>
    <property type="match status" value="1"/>
</dbReference>
<dbReference type="STRING" id="232089.SAMN05443544_3866"/>
<dbReference type="InterPro" id="IPR051361">
    <property type="entry name" value="ThrE/Ser_Exporter"/>
</dbReference>
<feature type="transmembrane region" description="Helical" evidence="2">
    <location>
        <begin position="219"/>
        <end position="240"/>
    </location>
</feature>
<dbReference type="RefSeq" id="WP_074261979.1">
    <property type="nucleotide sequence ID" value="NZ_FSRJ01000006.1"/>
</dbReference>
<keyword evidence="2" id="KW-1133">Transmembrane helix</keyword>
<feature type="transmembrane region" description="Helical" evidence="2">
    <location>
        <begin position="164"/>
        <end position="183"/>
    </location>
</feature>
<evidence type="ECO:0000313" key="4">
    <source>
        <dbReference type="EMBL" id="SIO29361.1"/>
    </source>
</evidence>
<protein>
    <submittedName>
        <fullName evidence="4">Uncharacterized membrane protein YjjP, DUF1212 family</fullName>
    </submittedName>
</protein>
<name>A0A1N6IBJ7_9MICO</name>
<feature type="transmembrane region" description="Helical" evidence="2">
    <location>
        <begin position="312"/>
        <end position="332"/>
    </location>
</feature>
<feature type="transmembrane region" description="Helical" evidence="2">
    <location>
        <begin position="138"/>
        <end position="158"/>
    </location>
</feature>
<accession>A0A1N6IBJ7</accession>
<feature type="transmembrane region" description="Helical" evidence="2">
    <location>
        <begin position="252"/>
        <end position="274"/>
    </location>
</feature>
<feature type="transmembrane region" description="Helical" evidence="2">
    <location>
        <begin position="364"/>
        <end position="385"/>
    </location>
</feature>
<evidence type="ECO:0000256" key="2">
    <source>
        <dbReference type="SAM" id="Phobius"/>
    </source>
</evidence>
<keyword evidence="2" id="KW-0812">Transmembrane</keyword>
<dbReference type="Proteomes" id="UP000184699">
    <property type="component" value="Unassembled WGS sequence"/>
</dbReference>
<dbReference type="InterPro" id="IPR010619">
    <property type="entry name" value="ThrE-like_N"/>
</dbReference>
<evidence type="ECO:0000256" key="1">
    <source>
        <dbReference type="ARBA" id="ARBA00034125"/>
    </source>
</evidence>
<dbReference type="EMBL" id="FSRJ01000006">
    <property type="protein sequence ID" value="SIO29361.1"/>
    <property type="molecule type" value="Genomic_DNA"/>
</dbReference>
<feature type="transmembrane region" description="Helical" evidence="2">
    <location>
        <begin position="397"/>
        <end position="418"/>
    </location>
</feature>
<evidence type="ECO:0000313" key="5">
    <source>
        <dbReference type="Proteomes" id="UP000184699"/>
    </source>
</evidence>
<feature type="transmembrane region" description="Helical" evidence="2">
    <location>
        <begin position="286"/>
        <end position="305"/>
    </location>
</feature>
<proteinExistence type="inferred from homology"/>
<dbReference type="PANTHER" id="PTHR31082:SF4">
    <property type="entry name" value="PHEROMONE-REGULATED MEMBRANE PROTEIN 10"/>
    <property type="match status" value="1"/>
</dbReference>
<keyword evidence="5" id="KW-1185">Reference proteome</keyword>
<dbReference type="AlphaFoldDB" id="A0A1N6IBJ7"/>
<feature type="transmembrane region" description="Helical" evidence="2">
    <location>
        <begin position="338"/>
        <end position="357"/>
    </location>
</feature>
<dbReference type="OrthoDB" id="235893at2"/>
<organism evidence="4 5">
    <name type="scientific">Agromyces cerinus subsp. cerinus</name>
    <dbReference type="NCBI Taxonomy" id="232089"/>
    <lineage>
        <taxon>Bacteria</taxon>
        <taxon>Bacillati</taxon>
        <taxon>Actinomycetota</taxon>
        <taxon>Actinomycetes</taxon>
        <taxon>Micrococcales</taxon>
        <taxon>Microbacteriaceae</taxon>
        <taxon>Agromyces</taxon>
    </lineage>
</organism>
<gene>
    <name evidence="4" type="ORF">SAMN05443544_3866</name>
</gene>
<comment type="similarity">
    <text evidence="1">Belongs to the ThrE exporter (TC 2.A.79) family.</text>
</comment>
<reference evidence="5" key="1">
    <citation type="submission" date="2016-11" db="EMBL/GenBank/DDBJ databases">
        <authorList>
            <person name="Varghese N."/>
            <person name="Submissions S."/>
        </authorList>
    </citation>
    <scope>NUCLEOTIDE SEQUENCE [LARGE SCALE GENOMIC DNA]</scope>
    <source>
        <strain evidence="5">DSM 8595</strain>
    </source>
</reference>